<comment type="caution">
    <text evidence="10">The sequence shown here is derived from an EMBL/GenBank/DDBJ whole genome shotgun (WGS) entry which is preliminary data.</text>
</comment>
<proteinExistence type="inferred from homology"/>
<dbReference type="Proteomes" id="UP000177050">
    <property type="component" value="Unassembled WGS sequence"/>
</dbReference>
<feature type="transmembrane region" description="Helical" evidence="7">
    <location>
        <begin position="359"/>
        <end position="383"/>
    </location>
</feature>
<name>A0A1F7KZC6_9BACT</name>
<keyword evidence="5 7" id="KW-0472">Membrane</keyword>
<dbReference type="PANTHER" id="PTHR30572:SF4">
    <property type="entry name" value="ABC TRANSPORTER PERMEASE YTRF"/>
    <property type="match status" value="1"/>
</dbReference>
<organism evidence="10 11">
    <name type="scientific">Candidatus Roizmanbacteria bacterium RIFOXYD1_FULL_38_12</name>
    <dbReference type="NCBI Taxonomy" id="1802093"/>
    <lineage>
        <taxon>Bacteria</taxon>
        <taxon>Candidatus Roizmaniibacteriota</taxon>
    </lineage>
</organism>
<reference evidence="10 11" key="1">
    <citation type="journal article" date="2016" name="Nat. Commun.">
        <title>Thousands of microbial genomes shed light on interconnected biogeochemical processes in an aquifer system.</title>
        <authorList>
            <person name="Anantharaman K."/>
            <person name="Brown C.T."/>
            <person name="Hug L.A."/>
            <person name="Sharon I."/>
            <person name="Castelle C.J."/>
            <person name="Probst A.J."/>
            <person name="Thomas B.C."/>
            <person name="Singh A."/>
            <person name="Wilkins M.J."/>
            <person name="Karaoz U."/>
            <person name="Brodie E.L."/>
            <person name="Williams K.H."/>
            <person name="Hubbard S.S."/>
            <person name="Banfield J.F."/>
        </authorList>
    </citation>
    <scope>NUCLEOTIDE SEQUENCE [LARGE SCALE GENOMIC DNA]</scope>
</reference>
<dbReference type="InterPro" id="IPR050250">
    <property type="entry name" value="Macrolide_Exporter_MacB"/>
</dbReference>
<evidence type="ECO:0008006" key="12">
    <source>
        <dbReference type="Google" id="ProtNLM"/>
    </source>
</evidence>
<evidence type="ECO:0000256" key="7">
    <source>
        <dbReference type="SAM" id="Phobius"/>
    </source>
</evidence>
<dbReference type="Pfam" id="PF02687">
    <property type="entry name" value="FtsX"/>
    <property type="match status" value="1"/>
</dbReference>
<evidence type="ECO:0000259" key="8">
    <source>
        <dbReference type="Pfam" id="PF02687"/>
    </source>
</evidence>
<comment type="subcellular location">
    <subcellularLocation>
        <location evidence="1">Cell membrane</location>
        <topology evidence="1">Multi-pass membrane protein</topology>
    </subcellularLocation>
</comment>
<evidence type="ECO:0000259" key="9">
    <source>
        <dbReference type="Pfam" id="PF12704"/>
    </source>
</evidence>
<evidence type="ECO:0000256" key="3">
    <source>
        <dbReference type="ARBA" id="ARBA00022692"/>
    </source>
</evidence>
<evidence type="ECO:0000256" key="5">
    <source>
        <dbReference type="ARBA" id="ARBA00023136"/>
    </source>
</evidence>
<evidence type="ECO:0000256" key="1">
    <source>
        <dbReference type="ARBA" id="ARBA00004651"/>
    </source>
</evidence>
<dbReference type="GO" id="GO:0005886">
    <property type="term" value="C:plasma membrane"/>
    <property type="evidence" value="ECO:0007669"/>
    <property type="project" value="UniProtKB-SubCell"/>
</dbReference>
<keyword evidence="2" id="KW-1003">Cell membrane</keyword>
<gene>
    <name evidence="10" type="ORF">A3K52_00335</name>
</gene>
<feature type="transmembrane region" description="Helical" evidence="7">
    <location>
        <begin position="279"/>
        <end position="303"/>
    </location>
</feature>
<dbReference type="EMBL" id="MGBR01000001">
    <property type="protein sequence ID" value="OGK73242.1"/>
    <property type="molecule type" value="Genomic_DNA"/>
</dbReference>
<feature type="domain" description="ABC3 transporter permease C-terminal" evidence="8">
    <location>
        <begin position="282"/>
        <end position="393"/>
    </location>
</feature>
<dbReference type="GO" id="GO:0022857">
    <property type="term" value="F:transmembrane transporter activity"/>
    <property type="evidence" value="ECO:0007669"/>
    <property type="project" value="TreeGrafter"/>
</dbReference>
<feature type="transmembrane region" description="Helical" evidence="7">
    <location>
        <begin position="324"/>
        <end position="353"/>
    </location>
</feature>
<evidence type="ECO:0000313" key="11">
    <source>
        <dbReference type="Proteomes" id="UP000177050"/>
    </source>
</evidence>
<dbReference type="PANTHER" id="PTHR30572">
    <property type="entry name" value="MEMBRANE COMPONENT OF TRANSPORTER-RELATED"/>
    <property type="match status" value="1"/>
</dbReference>
<dbReference type="InterPro" id="IPR025857">
    <property type="entry name" value="MacB_PCD"/>
</dbReference>
<feature type="domain" description="MacB-like periplasmic core" evidence="9">
    <location>
        <begin position="22"/>
        <end position="246"/>
    </location>
</feature>
<evidence type="ECO:0000256" key="2">
    <source>
        <dbReference type="ARBA" id="ARBA00022475"/>
    </source>
</evidence>
<sequence>MRYLSFIFKSAFLDFSRNKGRTILTSLGILIGVLSVVLLMALGLGLKKYISNQFDSLGANLIYVMPGNEKAMTSGAGMMGGIKFDDKDVLRVKRIEGCEVVAPVFAKPGIEMEANGNSETGELIASTDEINIVMNLQLEEGRLLEHRDNDKRAKTIVISPKIAEKLFDNQRNALGKTITIEGQNFKVIGIYKSKGGGGLGGSDMDSHVFVSNAAAYVFNTEKKYFAIYAKAESKDLIDRVKKDIKTSLLKRYDEKQFSVVDQAEIMGTINQIFNVLNTVLVAIAAISLVVGGIGIMNIMYVTVSERIREIGIRRALGAQSKDILYQFLIESVLLSIFGGIFGLGLAYGIVYLLQSLFPAYIDLISIILSLGVSSVIGIVFGVFPAKKAADLSPIDAIRYE</sequence>
<comment type="similarity">
    <text evidence="6">Belongs to the ABC-4 integral membrane protein family.</text>
</comment>
<evidence type="ECO:0000256" key="6">
    <source>
        <dbReference type="ARBA" id="ARBA00038076"/>
    </source>
</evidence>
<dbReference type="InterPro" id="IPR003838">
    <property type="entry name" value="ABC3_permease_C"/>
</dbReference>
<dbReference type="Pfam" id="PF12704">
    <property type="entry name" value="MacB_PCD"/>
    <property type="match status" value="1"/>
</dbReference>
<dbReference type="AlphaFoldDB" id="A0A1F7KZC6"/>
<evidence type="ECO:0000313" key="10">
    <source>
        <dbReference type="EMBL" id="OGK73242.1"/>
    </source>
</evidence>
<keyword evidence="3 7" id="KW-0812">Transmembrane</keyword>
<evidence type="ECO:0000256" key="4">
    <source>
        <dbReference type="ARBA" id="ARBA00022989"/>
    </source>
</evidence>
<protein>
    <recommendedName>
        <fullName evidence="12">Multidrug ABC transporter substrate-binding protein</fullName>
    </recommendedName>
</protein>
<keyword evidence="4 7" id="KW-1133">Transmembrane helix</keyword>
<accession>A0A1F7KZC6</accession>
<feature type="transmembrane region" description="Helical" evidence="7">
    <location>
        <begin position="21"/>
        <end position="46"/>
    </location>
</feature>